<keyword evidence="2" id="KW-1185">Reference proteome</keyword>
<dbReference type="Proteomes" id="UP000288079">
    <property type="component" value="Unassembled WGS sequence"/>
</dbReference>
<gene>
    <name evidence="1" type="ORF">KGMB02408_06140</name>
</gene>
<evidence type="ECO:0000313" key="1">
    <source>
        <dbReference type="EMBL" id="GCB33669.1"/>
    </source>
</evidence>
<name>A0A401LQB1_9BACE</name>
<comment type="caution">
    <text evidence="1">The sequence shown here is derived from an EMBL/GenBank/DDBJ whole genome shotgun (WGS) entry which is preliminary data.</text>
</comment>
<protein>
    <submittedName>
        <fullName evidence="1">Uncharacterized protein</fullName>
    </submittedName>
</protein>
<organism evidence="1 2">
    <name type="scientific">Bacteroides faecalis</name>
    <dbReference type="NCBI Taxonomy" id="2447885"/>
    <lineage>
        <taxon>Bacteria</taxon>
        <taxon>Pseudomonadati</taxon>
        <taxon>Bacteroidota</taxon>
        <taxon>Bacteroidia</taxon>
        <taxon>Bacteroidales</taxon>
        <taxon>Bacteroidaceae</taxon>
        <taxon>Bacteroides</taxon>
    </lineage>
</organism>
<dbReference type="AlphaFoldDB" id="A0A401LQB1"/>
<sequence length="55" mass="6542">MSKQQKIAQCNSNGELWLTSDVFEDVSWEFLADIEYISDEKEKLHEYLKYADYCS</sequence>
<dbReference type="EMBL" id="BHWB01000002">
    <property type="protein sequence ID" value="GCB33669.1"/>
    <property type="molecule type" value="Genomic_DNA"/>
</dbReference>
<reference evidence="1 2" key="1">
    <citation type="submission" date="2018-10" db="EMBL/GenBank/DDBJ databases">
        <title>Draft Genome Sequence of Bacteroides sp. KCTC 15687.</title>
        <authorList>
            <person name="Yu S.Y."/>
            <person name="Kim J.S."/>
            <person name="Oh B.S."/>
            <person name="Park S.H."/>
            <person name="Kang S.W."/>
            <person name="Park J.E."/>
            <person name="Choi S.H."/>
            <person name="Han K.I."/>
            <person name="Lee K.C."/>
            <person name="Eom M.K."/>
            <person name="Suh M.K."/>
            <person name="Lee D.H."/>
            <person name="Yoon H."/>
            <person name="Kim B."/>
            <person name="Yang S.J."/>
            <person name="Lee J.S."/>
            <person name="Lee J.H."/>
        </authorList>
    </citation>
    <scope>NUCLEOTIDE SEQUENCE [LARGE SCALE GENOMIC DNA]</scope>
    <source>
        <strain evidence="1 2">KCTC 15687</strain>
    </source>
</reference>
<evidence type="ECO:0000313" key="2">
    <source>
        <dbReference type="Proteomes" id="UP000288079"/>
    </source>
</evidence>
<proteinExistence type="predicted"/>
<accession>A0A401LQB1</accession>